<evidence type="ECO:0000259" key="1">
    <source>
        <dbReference type="Pfam" id="PF12476"/>
    </source>
</evidence>
<feature type="domain" description="ATPase AAA-type core" evidence="2">
    <location>
        <begin position="24"/>
        <end position="371"/>
    </location>
</feature>
<proteinExistence type="predicted"/>
<dbReference type="InterPro" id="IPR027417">
    <property type="entry name" value="P-loop_NTPase"/>
</dbReference>
<sequence length="446" mass="51112">MFKTIKFKNFKSWQDTGDISLASLTGFFGNNSSGKSSIIQFFLLLKQTVESSDRQRVLNTGDERSYVELGTLYDIAYNHIIPSVISFKLEWDLSEELNIFNPESSQEDVLFSLNSLEFYSEIKLNDNQIFLENFCYNFNYNSENISFKFKKNAEKDSCEYELQSEGYQPKRSRGRAWPLPVPIKNYGFPDQAISYFQNTGFLSDFSLAYEKAFESIYYLGPLREYPKRIYSWAGEKPRDVGRRGELAIPALLASQQSTIQETIAYWLKELALIHSFQVQAIAKDRKDYEVLVQRFPDTAKVLITDVGFGVSQVLPVLVLCYYAPEGSTIILEQPEIHLHPSVQAGLADVFIDAIKTRKIQIIVESHSEHLLRRLQRRIAEEKDGLSPQDIKLYFCNSKQDGSSSLTTLEIDDFGNIANWPENFFGDEIGDLFAMTEAAIKRQIVSE</sequence>
<dbReference type="RefSeq" id="WP_002777132.1">
    <property type="nucleotide sequence ID" value="NZ_BEIU01000014.1"/>
</dbReference>
<dbReference type="PANTHER" id="PTHR43581">
    <property type="entry name" value="ATP/GTP PHOSPHATASE"/>
    <property type="match status" value="1"/>
</dbReference>
<reference evidence="4" key="1">
    <citation type="submission" date="2017-12" db="EMBL/GenBank/DDBJ databases">
        <title>Improved Draft Genome Sequence of Microcystis aeruginosa NIES-298, a Microcystin-Producing Cyanobacterium from Lake Kasumigaura, Japan.</title>
        <authorList>
            <person name="Yamaguchi H."/>
            <person name="Suzuki S."/>
            <person name="Kawachi M."/>
        </authorList>
    </citation>
    <scope>NUCLEOTIDE SEQUENCE [LARGE SCALE GENOMIC DNA]</scope>
    <source>
        <strain evidence="4">NIES-298</strain>
    </source>
</reference>
<dbReference type="Proteomes" id="UP000236321">
    <property type="component" value="Unassembled WGS sequence"/>
</dbReference>
<dbReference type="PANTHER" id="PTHR43581:SF2">
    <property type="entry name" value="EXCINUCLEASE ATPASE SUBUNIT"/>
    <property type="match status" value="1"/>
</dbReference>
<dbReference type="AlphaFoldDB" id="A0A2H6BWT0"/>
<gene>
    <name evidence="3" type="ORF">BGM30_37310</name>
</gene>
<dbReference type="SUPFAM" id="SSF52540">
    <property type="entry name" value="P-loop containing nucleoside triphosphate hydrolases"/>
    <property type="match status" value="1"/>
</dbReference>
<evidence type="ECO:0000259" key="2">
    <source>
        <dbReference type="Pfam" id="PF13304"/>
    </source>
</evidence>
<evidence type="ECO:0000313" key="4">
    <source>
        <dbReference type="Proteomes" id="UP000236321"/>
    </source>
</evidence>
<dbReference type="Pfam" id="PF12476">
    <property type="entry name" value="DUF3696"/>
    <property type="match status" value="1"/>
</dbReference>
<dbReference type="InterPro" id="IPR014592">
    <property type="entry name" value="P-loop_UCP034888"/>
</dbReference>
<dbReference type="Gene3D" id="3.40.50.300">
    <property type="entry name" value="P-loop containing nucleotide triphosphate hydrolases"/>
    <property type="match status" value="1"/>
</dbReference>
<dbReference type="Pfam" id="PF13304">
    <property type="entry name" value="AAA_21"/>
    <property type="match status" value="1"/>
</dbReference>
<feature type="domain" description="DUF3696" evidence="1">
    <location>
        <begin position="385"/>
        <end position="432"/>
    </location>
</feature>
<evidence type="ECO:0000313" key="3">
    <source>
        <dbReference type="EMBL" id="GBD54638.1"/>
    </source>
</evidence>
<accession>A0A2H6BWT0</accession>
<organism evidence="3 4">
    <name type="scientific">Microcystis aeruginosa NIES-298</name>
    <dbReference type="NCBI Taxonomy" id="449468"/>
    <lineage>
        <taxon>Bacteria</taxon>
        <taxon>Bacillati</taxon>
        <taxon>Cyanobacteriota</taxon>
        <taxon>Cyanophyceae</taxon>
        <taxon>Oscillatoriophycideae</taxon>
        <taxon>Chroococcales</taxon>
        <taxon>Microcystaceae</taxon>
        <taxon>Microcystis</taxon>
    </lineage>
</organism>
<dbReference type="EMBL" id="BEYQ01000013">
    <property type="protein sequence ID" value="GBD54638.1"/>
    <property type="molecule type" value="Genomic_DNA"/>
</dbReference>
<dbReference type="InterPro" id="IPR022532">
    <property type="entry name" value="DUF3696"/>
</dbReference>
<dbReference type="PIRSF" id="PIRSF034888">
    <property type="entry name" value="P-loop_UCP034888"/>
    <property type="match status" value="1"/>
</dbReference>
<comment type="caution">
    <text evidence="3">The sequence shown here is derived from an EMBL/GenBank/DDBJ whole genome shotgun (WGS) entry which is preliminary data.</text>
</comment>
<protein>
    <submittedName>
        <fullName evidence="3">Uncharacterized protein</fullName>
    </submittedName>
</protein>
<dbReference type="InterPro" id="IPR051396">
    <property type="entry name" value="Bact_Antivir_Def_Nuclease"/>
</dbReference>
<name>A0A2H6BWT0_MICAE</name>
<dbReference type="InterPro" id="IPR003959">
    <property type="entry name" value="ATPase_AAA_core"/>
</dbReference>